<dbReference type="SMART" id="SM01196">
    <property type="entry name" value="FERM_C"/>
    <property type="match status" value="1"/>
</dbReference>
<proteinExistence type="predicted"/>
<dbReference type="SUPFAM" id="SSF50729">
    <property type="entry name" value="PH domain-like"/>
    <property type="match status" value="1"/>
</dbReference>
<dbReference type="InterPro" id="IPR018980">
    <property type="entry name" value="FERM_PH-like_C"/>
</dbReference>
<protein>
    <recommendedName>
        <fullName evidence="1">FERM domain-containing protein</fullName>
    </recommendedName>
</protein>
<dbReference type="Gene3D" id="2.30.29.30">
    <property type="entry name" value="Pleckstrin-homology domain (PH domain)/Phosphotyrosine-binding domain (PTB)"/>
    <property type="match status" value="1"/>
</dbReference>
<dbReference type="Ensembl" id="ENSHHUT00000015314.1">
    <property type="protein sequence ID" value="ENSHHUP00000014812.1"/>
    <property type="gene ID" value="ENSHHUG00000009167.1"/>
</dbReference>
<dbReference type="STRING" id="62062.ENSHHUP00000014812"/>
<reference evidence="2" key="2">
    <citation type="submission" date="2025-08" db="UniProtKB">
        <authorList>
            <consortium name="Ensembl"/>
        </authorList>
    </citation>
    <scope>IDENTIFICATION</scope>
</reference>
<feature type="domain" description="FERM" evidence="1">
    <location>
        <begin position="1"/>
        <end position="79"/>
    </location>
</feature>
<evidence type="ECO:0000313" key="2">
    <source>
        <dbReference type="Ensembl" id="ENSHHUP00000014812.1"/>
    </source>
</evidence>
<reference evidence="3" key="1">
    <citation type="submission" date="2018-06" db="EMBL/GenBank/DDBJ databases">
        <title>Genome assembly of Danube salmon.</title>
        <authorList>
            <person name="Macqueen D.J."/>
            <person name="Gundappa M.K."/>
        </authorList>
    </citation>
    <scope>NUCLEOTIDE SEQUENCE [LARGE SCALE GENOMIC DNA]</scope>
</reference>
<dbReference type="InterPro" id="IPR011993">
    <property type="entry name" value="PH-like_dom_sf"/>
</dbReference>
<dbReference type="PROSITE" id="PS50057">
    <property type="entry name" value="FERM_3"/>
    <property type="match status" value="1"/>
</dbReference>
<dbReference type="Pfam" id="PF09380">
    <property type="entry name" value="FERM_C"/>
    <property type="match status" value="1"/>
</dbReference>
<dbReference type="InterPro" id="IPR000299">
    <property type="entry name" value="FERM_domain"/>
</dbReference>
<reference evidence="2" key="3">
    <citation type="submission" date="2025-09" db="UniProtKB">
        <authorList>
            <consortium name="Ensembl"/>
        </authorList>
    </citation>
    <scope>IDENTIFICATION</scope>
</reference>
<name>A0A4W5KF60_9TELE</name>
<dbReference type="PANTHER" id="PTHR45858">
    <property type="entry name" value="FERM DOMAIN CONTAINING PROTEIN"/>
    <property type="match status" value="1"/>
</dbReference>
<organism evidence="2 3">
    <name type="scientific">Hucho hucho</name>
    <name type="common">huchen</name>
    <dbReference type="NCBI Taxonomy" id="62062"/>
    <lineage>
        <taxon>Eukaryota</taxon>
        <taxon>Metazoa</taxon>
        <taxon>Chordata</taxon>
        <taxon>Craniata</taxon>
        <taxon>Vertebrata</taxon>
        <taxon>Euteleostomi</taxon>
        <taxon>Actinopterygii</taxon>
        <taxon>Neopterygii</taxon>
        <taxon>Teleostei</taxon>
        <taxon>Protacanthopterygii</taxon>
        <taxon>Salmoniformes</taxon>
        <taxon>Salmonidae</taxon>
        <taxon>Salmoninae</taxon>
        <taxon>Hucho</taxon>
    </lineage>
</organism>
<dbReference type="InterPro" id="IPR051835">
    <property type="entry name" value="RAC1-GEF"/>
</dbReference>
<dbReference type="FunFam" id="2.30.29.30:FF:000002">
    <property type="entry name" value="Band 4.1-like protein 5 isoform 1"/>
    <property type="match status" value="1"/>
</dbReference>
<evidence type="ECO:0000313" key="3">
    <source>
        <dbReference type="Proteomes" id="UP000314982"/>
    </source>
</evidence>
<keyword evidence="3" id="KW-1185">Reference proteome</keyword>
<accession>A0A4W5KF60</accession>
<evidence type="ECO:0000259" key="1">
    <source>
        <dbReference type="PROSITE" id="PS50057"/>
    </source>
</evidence>
<dbReference type="PANTHER" id="PTHR45858:SF2">
    <property type="entry name" value="FERM, ARHGEF AND PLECKSTRIN DOMAIN-CONTAINING PROTEIN 1"/>
    <property type="match status" value="1"/>
</dbReference>
<dbReference type="AlphaFoldDB" id="A0A4W5KF60"/>
<dbReference type="Proteomes" id="UP000314982">
    <property type="component" value="Unassembled WGS sequence"/>
</dbReference>
<sequence length="84" mass="10085">MLLTGLNSLLQGHTKINAFNWSKVRKLSFKRKRFLIKLRPDLNQSAYQDTLEFVMASRDCCKIFWKICVEYHAFFRLFEEPKPK</sequence>
<dbReference type="GO" id="GO:0005085">
    <property type="term" value="F:guanyl-nucleotide exchange factor activity"/>
    <property type="evidence" value="ECO:0007669"/>
    <property type="project" value="TreeGrafter"/>
</dbReference>
<dbReference type="GeneTree" id="ENSGT00940000155318"/>